<sequence>GPFPNGTRALKGHYRVRGQHAYKLLPVNWTGICYIGGIHPLCSLLPGNGDKDLGIKLYDDLTQNKRSIDTTIAGGSSQTWGRDNWPPQQIIQHYGPATWNPNEVISGAREPVYNLNRIIRLQAVLEIITNETAHALDLLADQAMQMRTAILQHRMVLDYLLAEEGGVCGKLNDSNCCLKIDDNGQVVKHITTRIRKLAHVPVQTWKGWEFDPFSWLPGAPRVKRVLFYLLCGMTMLLFLPCIIPCLIQLIQRVVTNTQFVTTS</sequence>
<name>A0A850W4A6_FREMA</name>
<dbReference type="CDD" id="cd09850">
    <property type="entry name" value="Ebola-like_HR1-HR2"/>
    <property type="match status" value="1"/>
</dbReference>
<keyword evidence="1" id="KW-0472">Membrane</keyword>
<feature type="non-terminal residue" evidence="2">
    <location>
        <position position="1"/>
    </location>
</feature>
<evidence type="ECO:0000313" key="2">
    <source>
        <dbReference type="EMBL" id="NWH51247.1"/>
    </source>
</evidence>
<dbReference type="OrthoDB" id="9950230at2759"/>
<dbReference type="PANTHER" id="PTHR10424:SF68">
    <property type="entry name" value="ENDOGENOUS RETROVIRUS GROUP 3 MEMBER 1 ENV POLYPROTEIN"/>
    <property type="match status" value="1"/>
</dbReference>
<proteinExistence type="predicted"/>
<dbReference type="EMBL" id="WAAD01028240">
    <property type="protein sequence ID" value="NWH51247.1"/>
    <property type="molecule type" value="Genomic_DNA"/>
</dbReference>
<comment type="caution">
    <text evidence="2">The sequence shown here is derived from an EMBL/GenBank/DDBJ whole genome shotgun (WGS) entry which is preliminary data.</text>
</comment>
<dbReference type="AlphaFoldDB" id="A0A850W4A6"/>
<dbReference type="Gene3D" id="1.10.287.210">
    <property type="match status" value="1"/>
</dbReference>
<feature type="non-terminal residue" evidence="2">
    <location>
        <position position="263"/>
    </location>
</feature>
<dbReference type="SUPFAM" id="SSF58069">
    <property type="entry name" value="Virus ectodomain"/>
    <property type="match status" value="1"/>
</dbReference>
<evidence type="ECO:0000313" key="3">
    <source>
        <dbReference type="Proteomes" id="UP000632118"/>
    </source>
</evidence>
<dbReference type="Pfam" id="PF00429">
    <property type="entry name" value="TLV_coat"/>
    <property type="match status" value="1"/>
</dbReference>
<gene>
    <name evidence="2" type="primary">Erv31_2</name>
    <name evidence="2" type="ORF">FREMAG_R15039</name>
</gene>
<keyword evidence="3" id="KW-1185">Reference proteome</keyword>
<accession>A0A850W4A6</accession>
<organism evidence="2 3">
    <name type="scientific">Fregata magnificens</name>
    <name type="common">Magnificent frigatebird</name>
    <dbReference type="NCBI Taxonomy" id="37042"/>
    <lineage>
        <taxon>Eukaryota</taxon>
        <taxon>Metazoa</taxon>
        <taxon>Chordata</taxon>
        <taxon>Craniata</taxon>
        <taxon>Vertebrata</taxon>
        <taxon>Euteleostomi</taxon>
        <taxon>Archelosauria</taxon>
        <taxon>Archosauria</taxon>
        <taxon>Dinosauria</taxon>
        <taxon>Saurischia</taxon>
        <taxon>Theropoda</taxon>
        <taxon>Coelurosauria</taxon>
        <taxon>Aves</taxon>
        <taxon>Neognathae</taxon>
        <taxon>Neoaves</taxon>
        <taxon>Aequornithes</taxon>
        <taxon>Suliformes</taxon>
        <taxon>Fregatidae</taxon>
        <taxon>Fregata</taxon>
    </lineage>
</organism>
<dbReference type="InterPro" id="IPR018154">
    <property type="entry name" value="TLV/ENV_coat_polyprotein"/>
</dbReference>
<protein>
    <submittedName>
        <fullName evidence="2">ENR1 protein</fullName>
    </submittedName>
</protein>
<keyword evidence="1" id="KW-1133">Transmembrane helix</keyword>
<dbReference type="PANTHER" id="PTHR10424">
    <property type="entry name" value="VIRAL ENVELOPE PROTEIN"/>
    <property type="match status" value="1"/>
</dbReference>
<dbReference type="Proteomes" id="UP000632118">
    <property type="component" value="Unassembled WGS sequence"/>
</dbReference>
<evidence type="ECO:0000256" key="1">
    <source>
        <dbReference type="SAM" id="Phobius"/>
    </source>
</evidence>
<reference evidence="2" key="1">
    <citation type="submission" date="2019-09" db="EMBL/GenBank/DDBJ databases">
        <title>Bird 10,000 Genomes (B10K) Project - Family phase.</title>
        <authorList>
            <person name="Zhang G."/>
        </authorList>
    </citation>
    <scope>NUCLEOTIDE SEQUENCE</scope>
    <source>
        <strain evidence="2">B10K-DU-002-48</strain>
        <tissue evidence="2">Muscle</tissue>
    </source>
</reference>
<feature type="transmembrane region" description="Helical" evidence="1">
    <location>
        <begin position="225"/>
        <end position="250"/>
    </location>
</feature>
<keyword evidence="1" id="KW-0812">Transmembrane</keyword>